<evidence type="ECO:0000313" key="1">
    <source>
        <dbReference type="EMBL" id="CAE0117455.1"/>
    </source>
</evidence>
<dbReference type="EMBL" id="HBHX01032628">
    <property type="protein sequence ID" value="CAE0117455.1"/>
    <property type="molecule type" value="Transcribed_RNA"/>
</dbReference>
<protein>
    <submittedName>
        <fullName evidence="1">Uncharacterized protein</fullName>
    </submittedName>
</protein>
<name>A0A7S3F0S2_9EUKA</name>
<dbReference type="AlphaFoldDB" id="A0A7S3F0S2"/>
<accession>A0A7S3F0S2</accession>
<gene>
    <name evidence="1" type="ORF">HERI1096_LOCUS18154</name>
</gene>
<proteinExistence type="predicted"/>
<organism evidence="1">
    <name type="scientific">Haptolina ericina</name>
    <dbReference type="NCBI Taxonomy" id="156174"/>
    <lineage>
        <taxon>Eukaryota</taxon>
        <taxon>Haptista</taxon>
        <taxon>Haptophyta</taxon>
        <taxon>Prymnesiophyceae</taxon>
        <taxon>Prymnesiales</taxon>
        <taxon>Prymnesiaceae</taxon>
        <taxon>Haptolina</taxon>
    </lineage>
</organism>
<reference evidence="1" key="1">
    <citation type="submission" date="2021-01" db="EMBL/GenBank/DDBJ databases">
        <authorList>
            <person name="Corre E."/>
            <person name="Pelletier E."/>
            <person name="Niang G."/>
            <person name="Scheremetjew M."/>
            <person name="Finn R."/>
            <person name="Kale V."/>
            <person name="Holt S."/>
            <person name="Cochrane G."/>
            <person name="Meng A."/>
            <person name="Brown T."/>
            <person name="Cohen L."/>
        </authorList>
    </citation>
    <scope>NUCLEOTIDE SEQUENCE</scope>
    <source>
        <strain evidence="1">CCMP281</strain>
    </source>
</reference>
<sequence>MPERIIEADAFAQKDHCQLPLVGLKCSEKPWASCTGEMWRRCISIYNVTTCPIKMVNLHHTSRARAPPRHECWTLKDQVGYTEKMSFRSIG</sequence>